<organism evidence="3">
    <name type="scientific">uncultured organism</name>
    <dbReference type="NCBI Taxonomy" id="155900"/>
    <lineage>
        <taxon>unclassified sequences</taxon>
        <taxon>environmental samples</taxon>
    </lineage>
</organism>
<evidence type="ECO:0000313" key="3">
    <source>
        <dbReference type="EMBL" id="QEA05528.1"/>
    </source>
</evidence>
<keyword evidence="1" id="KW-0175">Coiled coil</keyword>
<keyword evidence="2" id="KW-0812">Transmembrane</keyword>
<keyword evidence="2" id="KW-0472">Membrane</keyword>
<dbReference type="EMBL" id="MN079103">
    <property type="protein sequence ID" value="QEA05528.1"/>
    <property type="molecule type" value="Genomic_DNA"/>
</dbReference>
<proteinExistence type="predicted"/>
<gene>
    <name evidence="3" type="ORF">KBTEX_01851</name>
</gene>
<sequence>MSRLLINLRDVPDDEILELRGMLEANGIPYFETEPNRWGISMGAIWLEDDDDLERARALLADYQAERQRRERNDYRERLARGEADTLWQRARRRPLAVLFYCAAAALILYLSTQPFLDLALP</sequence>
<keyword evidence="2" id="KW-1133">Transmembrane helix</keyword>
<reference evidence="3" key="1">
    <citation type="submission" date="2019-06" db="EMBL/GenBank/DDBJ databases">
        <authorList>
            <person name="Murdoch R.W."/>
            <person name="Fathepure B."/>
        </authorList>
    </citation>
    <scope>NUCLEOTIDE SEQUENCE</scope>
</reference>
<evidence type="ECO:0008006" key="4">
    <source>
        <dbReference type="Google" id="ProtNLM"/>
    </source>
</evidence>
<protein>
    <recommendedName>
        <fullName evidence="4">DUF2007 domain-containing protein</fullName>
    </recommendedName>
</protein>
<dbReference type="AlphaFoldDB" id="A0A5B8RCA3"/>
<name>A0A5B8RCA3_9ZZZZ</name>
<dbReference type="InterPro" id="IPR046162">
    <property type="entry name" value="DUF6164"/>
</dbReference>
<evidence type="ECO:0000256" key="2">
    <source>
        <dbReference type="SAM" id="Phobius"/>
    </source>
</evidence>
<accession>A0A5B8RCA3</accession>
<dbReference type="Pfam" id="PF19661">
    <property type="entry name" value="DUF6164"/>
    <property type="match status" value="1"/>
</dbReference>
<feature type="coiled-coil region" evidence="1">
    <location>
        <begin position="53"/>
        <end position="85"/>
    </location>
</feature>
<feature type="transmembrane region" description="Helical" evidence="2">
    <location>
        <begin position="96"/>
        <end position="117"/>
    </location>
</feature>
<evidence type="ECO:0000256" key="1">
    <source>
        <dbReference type="SAM" id="Coils"/>
    </source>
</evidence>